<accession>A0A399G5T7</accession>
<dbReference type="Proteomes" id="UP000265719">
    <property type="component" value="Chromosome"/>
</dbReference>
<evidence type="ECO:0000313" key="1">
    <source>
        <dbReference type="EMBL" id="UOE21584.1"/>
    </source>
</evidence>
<keyword evidence="2" id="KW-1185">Reference proteome</keyword>
<reference evidence="1" key="1">
    <citation type="submission" date="2020-10" db="EMBL/GenBank/DDBJ databases">
        <title>De novo genome project of the cellulose decomposer Thermobifida halotolerans type strain.</title>
        <authorList>
            <person name="Nagy I."/>
            <person name="Horvath B."/>
            <person name="Kukolya J."/>
            <person name="Nagy I."/>
            <person name="Orsini M."/>
        </authorList>
    </citation>
    <scope>NUCLEOTIDE SEQUENCE</scope>
    <source>
        <strain evidence="1">DSM 44931</strain>
    </source>
</reference>
<evidence type="ECO:0000313" key="2">
    <source>
        <dbReference type="Proteomes" id="UP000265719"/>
    </source>
</evidence>
<dbReference type="AlphaFoldDB" id="A0A399G5T7"/>
<organism evidence="1 2">
    <name type="scientific">Thermobifida halotolerans</name>
    <dbReference type="NCBI Taxonomy" id="483545"/>
    <lineage>
        <taxon>Bacteria</taxon>
        <taxon>Bacillati</taxon>
        <taxon>Actinomycetota</taxon>
        <taxon>Actinomycetes</taxon>
        <taxon>Streptosporangiales</taxon>
        <taxon>Nocardiopsidaceae</taxon>
        <taxon>Thermobifida</taxon>
    </lineage>
</organism>
<name>A0A399G5T7_9ACTN</name>
<proteinExistence type="predicted"/>
<dbReference type="EMBL" id="CP063196">
    <property type="protein sequence ID" value="UOE21584.1"/>
    <property type="molecule type" value="Genomic_DNA"/>
</dbReference>
<gene>
    <name evidence="1" type="ORF">NI17_011065</name>
</gene>
<dbReference type="RefSeq" id="WP_068690836.1">
    <property type="nucleotide sequence ID" value="NZ_CP063196.1"/>
</dbReference>
<sequence>MTASHTANTATDSFVGVQAGQIHDSTIYQVFPNSPPQRKYEVGLRYLDNGVPSQARALIGEAVAEGHDSAEVRFHWVLALLSKRSLHALTTEERESLRRTSAELGRHPDDEWKRALEVVFGLLRCVEGTADNADTAIKGLRTLPRQQHDQILRHLDMVLSGGVKESLWAETCRAAEKARTSEDRTERVWAYFEPDPIPPRVRDLYRSVPPSDYAQAGAWSALFLTAVCFNWFPLLATADPRPVLSFLLALASGYSAARSGFFWYYNQKRLWEKERDHAAPPRSTSPPEHGFANQIDHLFEHYFAKYRPVSIGRDAWLTRTAGIRRTLRNETVELYRESRVKAERIEWLIRYLARDVRRRWQSGTLLEHRERYKVATASKTWCVLSSAVAAAAVITLTVTAFQTHPFTAALTTLLASVSAWFAVPLWTGVASTLRRRIEDKKETERIREERSAEYHRWKKKLDDIRPTEKEMELWLNSDRTVILDQVLRHHRLKWHDIISHFFLLSPGRPCKQKREKKGQWRYSRYEIRVFLITEEGVREVVVDLDYQQARSSIRERYNFRFDAISSVFVEEDEKSGIALTLTLMDGTSKEITSPREEPFSYLPEEDPEDLFRGNLDASGFSHSMRLLEGIAAEGKGWVERLPGARDPARSSR</sequence>
<dbReference type="KEGG" id="thao:NI17_011065"/>
<protein>
    <submittedName>
        <fullName evidence="1">Uncharacterized protein</fullName>
    </submittedName>
</protein>